<dbReference type="EMBL" id="BSUZ01000001">
    <property type="protein sequence ID" value="GMA89002.1"/>
    <property type="molecule type" value="Genomic_DNA"/>
</dbReference>
<name>A0ABQ6JMI5_9ACTN</name>
<keyword evidence="1" id="KW-0812">Transmembrane</keyword>
<organism evidence="2 3">
    <name type="scientific">Angustibacter aerolatus</name>
    <dbReference type="NCBI Taxonomy" id="1162965"/>
    <lineage>
        <taxon>Bacteria</taxon>
        <taxon>Bacillati</taxon>
        <taxon>Actinomycetota</taxon>
        <taxon>Actinomycetes</taxon>
        <taxon>Kineosporiales</taxon>
        <taxon>Kineosporiaceae</taxon>
    </lineage>
</organism>
<evidence type="ECO:0000256" key="1">
    <source>
        <dbReference type="SAM" id="Phobius"/>
    </source>
</evidence>
<protein>
    <recommendedName>
        <fullName evidence="4">DUF4191 domain-containing protein</fullName>
    </recommendedName>
</protein>
<comment type="caution">
    <text evidence="2">The sequence shown here is derived from an EMBL/GenBank/DDBJ whole genome shotgun (WGS) entry which is preliminary data.</text>
</comment>
<reference evidence="3" key="1">
    <citation type="journal article" date="2019" name="Int. J. Syst. Evol. Microbiol.">
        <title>The Global Catalogue of Microorganisms (GCM) 10K type strain sequencing project: providing services to taxonomists for standard genome sequencing and annotation.</title>
        <authorList>
            <consortium name="The Broad Institute Genomics Platform"/>
            <consortium name="The Broad Institute Genome Sequencing Center for Infectious Disease"/>
            <person name="Wu L."/>
            <person name="Ma J."/>
        </authorList>
    </citation>
    <scope>NUCLEOTIDE SEQUENCE [LARGE SCALE GENOMIC DNA]</scope>
    <source>
        <strain evidence="3">NBRC 108730</strain>
    </source>
</reference>
<gene>
    <name evidence="2" type="ORF">GCM10025868_42520</name>
</gene>
<dbReference type="Pfam" id="PF13829">
    <property type="entry name" value="DUF4191"/>
    <property type="match status" value="1"/>
</dbReference>
<keyword evidence="1" id="KW-1133">Transmembrane helix</keyword>
<evidence type="ECO:0008006" key="4">
    <source>
        <dbReference type="Google" id="ProtNLM"/>
    </source>
</evidence>
<proteinExistence type="predicted"/>
<evidence type="ECO:0000313" key="2">
    <source>
        <dbReference type="EMBL" id="GMA89002.1"/>
    </source>
</evidence>
<evidence type="ECO:0000313" key="3">
    <source>
        <dbReference type="Proteomes" id="UP001157017"/>
    </source>
</evidence>
<keyword evidence="1" id="KW-0472">Membrane</keyword>
<sequence>MLGTFVVVLAVFAVLGQVFDHPIYLTVIGVPFALLAAVIVMGRLAERAAYRGIEGQTGAAGAALGALRRGWFRDEQPVAVEASRPQDPTSAAMVFRAVGRPGVVLVSEGPIGRATKLVESERKRVQRVLPNVAVHVVRVGTGEDEVPVRKAHRQA</sequence>
<dbReference type="Proteomes" id="UP001157017">
    <property type="component" value="Unassembled WGS sequence"/>
</dbReference>
<keyword evidence="3" id="KW-1185">Reference proteome</keyword>
<accession>A0ABQ6JMI5</accession>
<feature type="transmembrane region" description="Helical" evidence="1">
    <location>
        <begin position="26"/>
        <end position="45"/>
    </location>
</feature>
<dbReference type="InterPro" id="IPR025445">
    <property type="entry name" value="DUF4191"/>
</dbReference>